<dbReference type="Proteomes" id="UP001145087">
    <property type="component" value="Unassembled WGS sequence"/>
</dbReference>
<accession>A0A9X3J6B7</accession>
<sequence length="143" mass="16463">MKTKNNVQKAVLRSAAVVVSFVLISFTVSAQDFWKRLLENSSFNDIAMAMVSAPQRIESTPVPTESLKAIYFVDEVEPKMDVESWMTDFSSFDVNAFQFEEEAEAELELESWMLNENLFQEDDDAETSLELEAWMTSDKVWRI</sequence>
<dbReference type="EMBL" id="JAPOHD010000020">
    <property type="protein sequence ID" value="MCY1720792.1"/>
    <property type="molecule type" value="Genomic_DNA"/>
</dbReference>
<dbReference type="RefSeq" id="WP_343333125.1">
    <property type="nucleotide sequence ID" value="NZ_JAPOHD010000020.1"/>
</dbReference>
<organism evidence="1 2">
    <name type="scientific">Draconibacterium aestuarii</name>
    <dbReference type="NCBI Taxonomy" id="2998507"/>
    <lineage>
        <taxon>Bacteria</taxon>
        <taxon>Pseudomonadati</taxon>
        <taxon>Bacteroidota</taxon>
        <taxon>Bacteroidia</taxon>
        <taxon>Marinilabiliales</taxon>
        <taxon>Prolixibacteraceae</taxon>
        <taxon>Draconibacterium</taxon>
    </lineage>
</organism>
<name>A0A9X3J6B7_9BACT</name>
<proteinExistence type="predicted"/>
<protein>
    <submittedName>
        <fullName evidence="1">Uncharacterized protein</fullName>
    </submittedName>
</protein>
<evidence type="ECO:0000313" key="1">
    <source>
        <dbReference type="EMBL" id="MCY1720792.1"/>
    </source>
</evidence>
<evidence type="ECO:0000313" key="2">
    <source>
        <dbReference type="Proteomes" id="UP001145087"/>
    </source>
</evidence>
<comment type="caution">
    <text evidence="1">The sequence shown here is derived from an EMBL/GenBank/DDBJ whole genome shotgun (WGS) entry which is preliminary data.</text>
</comment>
<reference evidence="1" key="1">
    <citation type="submission" date="2022-11" db="EMBL/GenBank/DDBJ databases">
        <title>Marilongibacter aestuarii gen. nov., sp. nov., isolated from tidal flat sediment.</title>
        <authorList>
            <person name="Jiayan W."/>
        </authorList>
    </citation>
    <scope>NUCLEOTIDE SEQUENCE</scope>
    <source>
        <strain evidence="1">Z1-6</strain>
    </source>
</reference>
<gene>
    <name evidence="1" type="ORF">OU798_10580</name>
</gene>
<keyword evidence="2" id="KW-1185">Reference proteome</keyword>
<dbReference type="AlphaFoldDB" id="A0A9X3J6B7"/>